<accession>A0A811V7I5</accession>
<dbReference type="EMBL" id="CAJHJT010000056">
    <property type="protein sequence ID" value="CAD7011310.1"/>
    <property type="molecule type" value="Genomic_DNA"/>
</dbReference>
<evidence type="ECO:0000313" key="2">
    <source>
        <dbReference type="EMBL" id="CAD7011310.1"/>
    </source>
</evidence>
<feature type="transmembrane region" description="Helical" evidence="1">
    <location>
        <begin position="28"/>
        <end position="47"/>
    </location>
</feature>
<dbReference type="AlphaFoldDB" id="A0A811V7I5"/>
<keyword evidence="1" id="KW-1133">Transmembrane helix</keyword>
<keyword evidence="1" id="KW-0472">Membrane</keyword>
<evidence type="ECO:0000313" key="3">
    <source>
        <dbReference type="Proteomes" id="UP000606786"/>
    </source>
</evidence>
<name>A0A811V7I5_CERCA</name>
<keyword evidence="3" id="KW-1185">Reference proteome</keyword>
<evidence type="ECO:0000256" key="1">
    <source>
        <dbReference type="SAM" id="Phobius"/>
    </source>
</evidence>
<proteinExistence type="predicted"/>
<organism evidence="2 3">
    <name type="scientific">Ceratitis capitata</name>
    <name type="common">Mediterranean fruit fly</name>
    <name type="synonym">Tephritis capitata</name>
    <dbReference type="NCBI Taxonomy" id="7213"/>
    <lineage>
        <taxon>Eukaryota</taxon>
        <taxon>Metazoa</taxon>
        <taxon>Ecdysozoa</taxon>
        <taxon>Arthropoda</taxon>
        <taxon>Hexapoda</taxon>
        <taxon>Insecta</taxon>
        <taxon>Pterygota</taxon>
        <taxon>Neoptera</taxon>
        <taxon>Endopterygota</taxon>
        <taxon>Diptera</taxon>
        <taxon>Brachycera</taxon>
        <taxon>Muscomorpha</taxon>
        <taxon>Tephritoidea</taxon>
        <taxon>Tephritidae</taxon>
        <taxon>Ceratitis</taxon>
        <taxon>Ceratitis</taxon>
    </lineage>
</organism>
<protein>
    <submittedName>
        <fullName evidence="2">(Mediterranean fruit fly) hypothetical protein</fullName>
    </submittedName>
</protein>
<keyword evidence="1" id="KW-0812">Transmembrane</keyword>
<comment type="caution">
    <text evidence="2">The sequence shown here is derived from an EMBL/GenBank/DDBJ whole genome shotgun (WGS) entry which is preliminary data.</text>
</comment>
<sequence length="133" mass="15865">MQFPLFLAFTIMFTYIHTYTYVHHIIHLSLFIIEYMYVCAYFYISVYKAAVSSHQVHYTSHNNNNNSESHVNILVLKHTHTQSRKLPPTHLNLLNKNRIWKDKNTKSKELTVTCKRSEVMRCFIIDKKQCNII</sequence>
<gene>
    <name evidence="2" type="ORF">CCAP1982_LOCUS19416</name>
</gene>
<reference evidence="2" key="1">
    <citation type="submission" date="2020-11" db="EMBL/GenBank/DDBJ databases">
        <authorList>
            <person name="Whitehead M."/>
        </authorList>
    </citation>
    <scope>NUCLEOTIDE SEQUENCE</scope>
    <source>
        <strain evidence="2">EGII</strain>
    </source>
</reference>
<dbReference type="Proteomes" id="UP000606786">
    <property type="component" value="Unassembled WGS sequence"/>
</dbReference>